<dbReference type="EMBL" id="BTGU01000026">
    <property type="protein sequence ID" value="GMN47554.1"/>
    <property type="molecule type" value="Genomic_DNA"/>
</dbReference>
<feature type="compositionally biased region" description="Basic residues" evidence="1">
    <location>
        <begin position="26"/>
        <end position="35"/>
    </location>
</feature>
<dbReference type="AlphaFoldDB" id="A0AA88A822"/>
<gene>
    <name evidence="2" type="ORF">TIFTF001_016738</name>
</gene>
<keyword evidence="3" id="KW-1185">Reference proteome</keyword>
<evidence type="ECO:0000313" key="3">
    <source>
        <dbReference type="Proteomes" id="UP001187192"/>
    </source>
</evidence>
<comment type="caution">
    <text evidence="2">The sequence shown here is derived from an EMBL/GenBank/DDBJ whole genome shotgun (WGS) entry which is preliminary data.</text>
</comment>
<reference evidence="2" key="1">
    <citation type="submission" date="2023-07" db="EMBL/GenBank/DDBJ databases">
        <title>draft genome sequence of fig (Ficus carica).</title>
        <authorList>
            <person name="Takahashi T."/>
            <person name="Nishimura K."/>
        </authorList>
    </citation>
    <scope>NUCLEOTIDE SEQUENCE</scope>
</reference>
<organism evidence="2 3">
    <name type="scientific">Ficus carica</name>
    <name type="common">Common fig</name>
    <dbReference type="NCBI Taxonomy" id="3494"/>
    <lineage>
        <taxon>Eukaryota</taxon>
        <taxon>Viridiplantae</taxon>
        <taxon>Streptophyta</taxon>
        <taxon>Embryophyta</taxon>
        <taxon>Tracheophyta</taxon>
        <taxon>Spermatophyta</taxon>
        <taxon>Magnoliopsida</taxon>
        <taxon>eudicotyledons</taxon>
        <taxon>Gunneridae</taxon>
        <taxon>Pentapetalae</taxon>
        <taxon>rosids</taxon>
        <taxon>fabids</taxon>
        <taxon>Rosales</taxon>
        <taxon>Moraceae</taxon>
        <taxon>Ficeae</taxon>
        <taxon>Ficus</taxon>
    </lineage>
</organism>
<proteinExistence type="predicted"/>
<name>A0AA88A822_FICCA</name>
<dbReference type="Proteomes" id="UP001187192">
    <property type="component" value="Unassembled WGS sequence"/>
</dbReference>
<feature type="region of interest" description="Disordered" evidence="1">
    <location>
        <begin position="19"/>
        <end position="50"/>
    </location>
</feature>
<evidence type="ECO:0000256" key="1">
    <source>
        <dbReference type="SAM" id="MobiDB-lite"/>
    </source>
</evidence>
<evidence type="ECO:0000313" key="2">
    <source>
        <dbReference type="EMBL" id="GMN47554.1"/>
    </source>
</evidence>
<sequence length="80" mass="8808">MPQSCLDLPMFTMVKSRSYPSAPPLRLRRGRRRRQGVAAGGSSAMDHGNRRGEAIRCDDLLPQADCFPPTCGVRQSGCFI</sequence>
<protein>
    <submittedName>
        <fullName evidence="2">Uncharacterized protein</fullName>
    </submittedName>
</protein>
<accession>A0AA88A822</accession>